<accession>A0A699Z1V0</accession>
<feature type="non-terminal residue" evidence="2">
    <location>
        <position position="1"/>
    </location>
</feature>
<proteinExistence type="predicted"/>
<reference evidence="2 3" key="1">
    <citation type="submission" date="2020-02" db="EMBL/GenBank/DDBJ databases">
        <title>Draft genome sequence of Haematococcus lacustris strain NIES-144.</title>
        <authorList>
            <person name="Morimoto D."/>
            <person name="Nakagawa S."/>
            <person name="Yoshida T."/>
            <person name="Sawayama S."/>
        </authorList>
    </citation>
    <scope>NUCLEOTIDE SEQUENCE [LARGE SCALE GENOMIC DNA]</scope>
    <source>
        <strain evidence="2 3">NIES-144</strain>
    </source>
</reference>
<feature type="region of interest" description="Disordered" evidence="1">
    <location>
        <begin position="138"/>
        <end position="171"/>
    </location>
</feature>
<keyword evidence="3" id="KW-1185">Reference proteome</keyword>
<feature type="compositionally biased region" description="Low complexity" evidence="1">
    <location>
        <begin position="1"/>
        <end position="15"/>
    </location>
</feature>
<feature type="region of interest" description="Disordered" evidence="1">
    <location>
        <begin position="1"/>
        <end position="38"/>
    </location>
</feature>
<comment type="caution">
    <text evidence="2">The sequence shown here is derived from an EMBL/GenBank/DDBJ whole genome shotgun (WGS) entry which is preliminary data.</text>
</comment>
<dbReference type="EMBL" id="BLLF01000562">
    <property type="protein sequence ID" value="GFH12989.1"/>
    <property type="molecule type" value="Genomic_DNA"/>
</dbReference>
<dbReference type="AlphaFoldDB" id="A0A699Z1V0"/>
<feature type="compositionally biased region" description="Polar residues" evidence="1">
    <location>
        <begin position="138"/>
        <end position="148"/>
    </location>
</feature>
<evidence type="ECO:0000313" key="2">
    <source>
        <dbReference type="EMBL" id="GFH12989.1"/>
    </source>
</evidence>
<name>A0A699Z1V0_HAELA</name>
<protein>
    <submittedName>
        <fullName evidence="2">Uncharacterized protein</fullName>
    </submittedName>
</protein>
<evidence type="ECO:0000313" key="3">
    <source>
        <dbReference type="Proteomes" id="UP000485058"/>
    </source>
</evidence>
<organism evidence="2 3">
    <name type="scientific">Haematococcus lacustris</name>
    <name type="common">Green alga</name>
    <name type="synonym">Haematococcus pluvialis</name>
    <dbReference type="NCBI Taxonomy" id="44745"/>
    <lineage>
        <taxon>Eukaryota</taxon>
        <taxon>Viridiplantae</taxon>
        <taxon>Chlorophyta</taxon>
        <taxon>core chlorophytes</taxon>
        <taxon>Chlorophyceae</taxon>
        <taxon>CS clade</taxon>
        <taxon>Chlamydomonadales</taxon>
        <taxon>Haematococcaceae</taxon>
        <taxon>Haematococcus</taxon>
    </lineage>
</organism>
<evidence type="ECO:0000256" key="1">
    <source>
        <dbReference type="SAM" id="MobiDB-lite"/>
    </source>
</evidence>
<feature type="compositionally biased region" description="Acidic residues" evidence="1">
    <location>
        <begin position="158"/>
        <end position="169"/>
    </location>
</feature>
<gene>
    <name evidence="2" type="ORF">HaLaN_08784</name>
</gene>
<sequence>MEMAPAALPVASAPADTPQGSGAMLPAPESEAPSLPCQPNEHAAGMRCATSTCESALNMNLVVTVGAMLDEHLPASELPMFKEAYKRMEEWLNSPHGAAQLVELRKAYIWNLLKYLGRTSRTSAWNLWESIQRILGQTPTTTSSSNAGQARGTRDEPIELSDDTGDEADAGVLPDLLPGWLQVAHA</sequence>
<dbReference type="Proteomes" id="UP000485058">
    <property type="component" value="Unassembled WGS sequence"/>
</dbReference>